<dbReference type="InterPro" id="IPR005146">
    <property type="entry name" value="B3/B4_tRNA-bd"/>
</dbReference>
<gene>
    <name evidence="2" type="ORF">HC031_15780</name>
</gene>
<evidence type="ECO:0000259" key="1">
    <source>
        <dbReference type="SMART" id="SM00873"/>
    </source>
</evidence>
<dbReference type="Gene3D" id="3.50.40.10">
    <property type="entry name" value="Phenylalanyl-trna Synthetase, Chain B, domain 3"/>
    <property type="match status" value="1"/>
</dbReference>
<dbReference type="SMART" id="SM00873">
    <property type="entry name" value="B3_4"/>
    <property type="match status" value="1"/>
</dbReference>
<evidence type="ECO:0000313" key="3">
    <source>
        <dbReference type="Proteomes" id="UP000722989"/>
    </source>
</evidence>
<accession>A0ABX0XYK9</accession>
<proteinExistence type="predicted"/>
<feature type="domain" description="B3/B4 tRNA-binding" evidence="1">
    <location>
        <begin position="62"/>
        <end position="222"/>
    </location>
</feature>
<dbReference type="PANTHER" id="PTHR39209">
    <property type="match status" value="1"/>
</dbReference>
<sequence length="259" mass="28411">MRFRITDEIVERFPQAQVRFVTTRGLHIGTDWPGVTAALRDLEERLVAGEWRPLGEADPAVASWHEAYRLFGTNPRRSRCSLDALSRRLAKSGTLPRVHPAVDAYNLISVSYGTPAGAFDLDRLDGEDREVVIRFARPGDRFTPLGQPDDVEEPAAGEVVYADGNRVLTRHWNHRDCDQTKVTGSTTAAVFMLERVSAAAVPDDRMAQAQEALAALLAPHAATVSLAVMDADRRVVTLDDHHHRRAGQVTGESDSAGAV</sequence>
<reference evidence="2 3" key="1">
    <citation type="submission" date="2020-03" db="EMBL/GenBank/DDBJ databases">
        <title>WGS of the type strain of Planosporangium spp.</title>
        <authorList>
            <person name="Thawai C."/>
        </authorList>
    </citation>
    <scope>NUCLEOTIDE SEQUENCE [LARGE SCALE GENOMIC DNA]</scope>
    <source>
        <strain evidence="2 3">TBRC 5610</strain>
    </source>
</reference>
<protein>
    <recommendedName>
        <fullName evidence="1">B3/B4 tRNA-binding domain-containing protein</fullName>
    </recommendedName>
</protein>
<evidence type="ECO:0000313" key="2">
    <source>
        <dbReference type="EMBL" id="NJC71160.1"/>
    </source>
</evidence>
<dbReference type="Proteomes" id="UP000722989">
    <property type="component" value="Unassembled WGS sequence"/>
</dbReference>
<dbReference type="SUPFAM" id="SSF56037">
    <property type="entry name" value="PheT/TilS domain"/>
    <property type="match status" value="1"/>
</dbReference>
<dbReference type="PANTHER" id="PTHR39209:SF2">
    <property type="entry name" value="CYTOPLASMIC PROTEIN"/>
    <property type="match status" value="1"/>
</dbReference>
<name>A0ABX0XYK9_9ACTN</name>
<dbReference type="Pfam" id="PF03483">
    <property type="entry name" value="B3_4"/>
    <property type="match status" value="1"/>
</dbReference>
<comment type="caution">
    <text evidence="2">The sequence shown here is derived from an EMBL/GenBank/DDBJ whole genome shotgun (WGS) entry which is preliminary data.</text>
</comment>
<organism evidence="2 3">
    <name type="scientific">Planosporangium thailandense</name>
    <dbReference type="NCBI Taxonomy" id="765197"/>
    <lineage>
        <taxon>Bacteria</taxon>
        <taxon>Bacillati</taxon>
        <taxon>Actinomycetota</taxon>
        <taxon>Actinomycetes</taxon>
        <taxon>Micromonosporales</taxon>
        <taxon>Micromonosporaceae</taxon>
        <taxon>Planosporangium</taxon>
    </lineage>
</organism>
<keyword evidence="3" id="KW-1185">Reference proteome</keyword>
<dbReference type="EMBL" id="JAATVY010000010">
    <property type="protein sequence ID" value="NJC71160.1"/>
    <property type="molecule type" value="Genomic_DNA"/>
</dbReference>
<dbReference type="InterPro" id="IPR020825">
    <property type="entry name" value="Phe-tRNA_synthase-like_B3/B4"/>
</dbReference>
<dbReference type="RefSeq" id="WP_167926076.1">
    <property type="nucleotide sequence ID" value="NZ_JAATVY010000010.1"/>
</dbReference>